<dbReference type="CDD" id="cd01080">
    <property type="entry name" value="NAD_bind_m-THF_DH_Cyclohyd"/>
    <property type="match status" value="1"/>
</dbReference>
<evidence type="ECO:0000256" key="1">
    <source>
        <dbReference type="ARBA" id="ARBA00004777"/>
    </source>
</evidence>
<dbReference type="FunFam" id="3.40.50.10860:FF:000001">
    <property type="entry name" value="Bifunctional protein FolD"/>
    <property type="match status" value="1"/>
</dbReference>
<evidence type="ECO:0000259" key="14">
    <source>
        <dbReference type="Pfam" id="PF00763"/>
    </source>
</evidence>
<protein>
    <recommendedName>
        <fullName evidence="13">Bifunctional protein FolD</fullName>
    </recommendedName>
    <domain>
        <recommendedName>
            <fullName evidence="13">Methylenetetrahydrofolate dehydrogenase</fullName>
            <ecNumber evidence="13">1.5.1.5</ecNumber>
        </recommendedName>
    </domain>
    <domain>
        <recommendedName>
            <fullName evidence="13">Methenyltetrahydrofolate cyclohydrolase</fullName>
            <ecNumber evidence="13">3.5.4.9</ecNumber>
        </recommendedName>
    </domain>
</protein>
<keyword evidence="8 13" id="KW-0560">Oxidoreductase</keyword>
<dbReference type="NCBIfam" id="NF010783">
    <property type="entry name" value="PRK14186.1"/>
    <property type="match status" value="1"/>
</dbReference>
<evidence type="ECO:0000256" key="5">
    <source>
        <dbReference type="ARBA" id="ARBA00022755"/>
    </source>
</evidence>
<comment type="catalytic activity">
    <reaction evidence="13">
        <text>(6R)-5,10-methylene-5,6,7,8-tetrahydrofolate + NADP(+) = (6R)-5,10-methenyltetrahydrofolate + NADPH</text>
        <dbReference type="Rhea" id="RHEA:22812"/>
        <dbReference type="ChEBI" id="CHEBI:15636"/>
        <dbReference type="ChEBI" id="CHEBI:57455"/>
        <dbReference type="ChEBI" id="CHEBI:57783"/>
        <dbReference type="ChEBI" id="CHEBI:58349"/>
        <dbReference type="EC" id="1.5.1.5"/>
    </reaction>
</comment>
<evidence type="ECO:0000256" key="7">
    <source>
        <dbReference type="ARBA" id="ARBA00022857"/>
    </source>
</evidence>
<comment type="caution">
    <text evidence="13">Lacks conserved residue(s) required for the propagation of feature annotation.</text>
</comment>
<dbReference type="GO" id="GO:0004488">
    <property type="term" value="F:methylenetetrahydrofolate dehydrogenase (NADP+) activity"/>
    <property type="evidence" value="ECO:0007669"/>
    <property type="project" value="UniProtKB-UniRule"/>
</dbReference>
<evidence type="ECO:0000256" key="9">
    <source>
        <dbReference type="ARBA" id="ARBA00023102"/>
    </source>
</evidence>
<dbReference type="PRINTS" id="PR00085">
    <property type="entry name" value="THFDHDRGNASE"/>
</dbReference>
<dbReference type="NCBIfam" id="NF008058">
    <property type="entry name" value="PRK10792.1"/>
    <property type="match status" value="1"/>
</dbReference>
<dbReference type="EC" id="3.5.4.9" evidence="13"/>
<dbReference type="GO" id="GO:0009086">
    <property type="term" value="P:methionine biosynthetic process"/>
    <property type="evidence" value="ECO:0007669"/>
    <property type="project" value="UniProtKB-KW"/>
</dbReference>
<feature type="binding site" evidence="13">
    <location>
        <position position="234"/>
    </location>
    <ligand>
        <name>NADP(+)</name>
        <dbReference type="ChEBI" id="CHEBI:58349"/>
    </ligand>
</feature>
<evidence type="ECO:0000256" key="6">
    <source>
        <dbReference type="ARBA" id="ARBA00022801"/>
    </source>
</evidence>
<keyword evidence="3 13" id="KW-0554">One-carbon metabolism</keyword>
<feature type="domain" description="Tetrahydrofolate dehydrogenase/cyclohydrolase catalytic" evidence="14">
    <location>
        <begin position="6"/>
        <end position="121"/>
    </location>
</feature>
<keyword evidence="10 13" id="KW-0486">Methionine biosynthesis</keyword>
<keyword evidence="9 13" id="KW-0368">Histidine biosynthesis</keyword>
<dbReference type="GO" id="GO:0006164">
    <property type="term" value="P:purine nucleotide biosynthetic process"/>
    <property type="evidence" value="ECO:0007669"/>
    <property type="project" value="UniProtKB-KW"/>
</dbReference>
<dbReference type="Gene3D" id="3.40.50.720">
    <property type="entry name" value="NAD(P)-binding Rossmann-like Domain"/>
    <property type="match status" value="1"/>
</dbReference>
<dbReference type="EC" id="1.5.1.5" evidence="13"/>
<feature type="domain" description="Tetrahydrofolate dehydrogenase/cyclohydrolase NAD(P)-binding" evidence="15">
    <location>
        <begin position="142"/>
        <end position="288"/>
    </location>
</feature>
<proteinExistence type="inferred from homology"/>
<dbReference type="Pfam" id="PF02882">
    <property type="entry name" value="THF_DHG_CYH_C"/>
    <property type="match status" value="1"/>
</dbReference>
<comment type="pathway">
    <text evidence="1 13">One-carbon metabolism; tetrahydrofolate interconversion.</text>
</comment>
<evidence type="ECO:0000256" key="4">
    <source>
        <dbReference type="ARBA" id="ARBA00022605"/>
    </source>
</evidence>
<dbReference type="Proteomes" id="UP000050514">
    <property type="component" value="Unassembled WGS sequence"/>
</dbReference>
<dbReference type="RefSeq" id="WP_061918244.1">
    <property type="nucleotide sequence ID" value="NZ_DF967971.1"/>
</dbReference>
<dbReference type="NCBIfam" id="NF010785">
    <property type="entry name" value="PRK14188.1"/>
    <property type="match status" value="1"/>
</dbReference>
<dbReference type="GO" id="GO:0035999">
    <property type="term" value="P:tetrahydrofolate interconversion"/>
    <property type="evidence" value="ECO:0007669"/>
    <property type="project" value="UniProtKB-UniRule"/>
</dbReference>
<dbReference type="GO" id="GO:0004477">
    <property type="term" value="F:methenyltetrahydrofolate cyclohydrolase activity"/>
    <property type="evidence" value="ECO:0007669"/>
    <property type="project" value="UniProtKB-UniRule"/>
</dbReference>
<evidence type="ECO:0000256" key="13">
    <source>
        <dbReference type="HAMAP-Rule" id="MF_01576"/>
    </source>
</evidence>
<comment type="catalytic activity">
    <reaction evidence="12 13">
        <text>(6R)-5,10-methenyltetrahydrofolate + H2O = (6R)-10-formyltetrahydrofolate + H(+)</text>
        <dbReference type="Rhea" id="RHEA:23700"/>
        <dbReference type="ChEBI" id="CHEBI:15377"/>
        <dbReference type="ChEBI" id="CHEBI:15378"/>
        <dbReference type="ChEBI" id="CHEBI:57455"/>
        <dbReference type="ChEBI" id="CHEBI:195366"/>
        <dbReference type="EC" id="3.5.4.9"/>
    </reaction>
</comment>
<dbReference type="InterPro" id="IPR020631">
    <property type="entry name" value="THF_DH/CycHdrlase_NAD-bd_dom"/>
</dbReference>
<dbReference type="Gene3D" id="3.40.50.10860">
    <property type="entry name" value="Leucine Dehydrogenase, chain A, domain 1"/>
    <property type="match status" value="1"/>
</dbReference>
<dbReference type="InterPro" id="IPR046346">
    <property type="entry name" value="Aminoacid_DH-like_N_sf"/>
</dbReference>
<dbReference type="PATRIC" id="fig|360411.5.peg.3148"/>
<comment type="function">
    <text evidence="13">Catalyzes the oxidation of 5,10-methylenetetrahydrofolate to 5,10-methenyltetrahydrofolate and then the hydrolysis of 5,10-methenyltetrahydrofolate to 10-formyltetrahydrofolate.</text>
</comment>
<dbReference type="GO" id="GO:0000105">
    <property type="term" value="P:L-histidine biosynthetic process"/>
    <property type="evidence" value="ECO:0007669"/>
    <property type="project" value="UniProtKB-KW"/>
</dbReference>
<keyword evidence="11 13" id="KW-0511">Multifunctional enzyme</keyword>
<dbReference type="OrthoDB" id="9803580at2"/>
<dbReference type="InterPro" id="IPR000672">
    <property type="entry name" value="THF_DH/CycHdrlase"/>
</dbReference>
<dbReference type="FunFam" id="3.40.50.720:FF:000006">
    <property type="entry name" value="Bifunctional protein FolD"/>
    <property type="match status" value="1"/>
</dbReference>
<feature type="binding site" evidence="13">
    <location>
        <begin position="168"/>
        <end position="170"/>
    </location>
    <ligand>
        <name>NADP(+)</name>
        <dbReference type="ChEBI" id="CHEBI:58349"/>
    </ligand>
</feature>
<keyword evidence="7 13" id="KW-0521">NADP</keyword>
<gene>
    <name evidence="13" type="primary">folD</name>
    <name evidence="16" type="ORF">AC812_07900</name>
</gene>
<keyword evidence="17" id="KW-1185">Reference proteome</keyword>
<dbReference type="SUPFAM" id="SSF51735">
    <property type="entry name" value="NAD(P)-binding Rossmann-fold domains"/>
    <property type="match status" value="1"/>
</dbReference>
<dbReference type="PANTHER" id="PTHR48099">
    <property type="entry name" value="C-1-TETRAHYDROFOLATE SYNTHASE, CYTOPLASMIC-RELATED"/>
    <property type="match status" value="1"/>
</dbReference>
<evidence type="ECO:0000256" key="2">
    <source>
        <dbReference type="ARBA" id="ARBA00011738"/>
    </source>
</evidence>
<dbReference type="PROSITE" id="PS00767">
    <property type="entry name" value="THF_DHG_CYH_2"/>
    <property type="match status" value="1"/>
</dbReference>
<evidence type="ECO:0000259" key="15">
    <source>
        <dbReference type="Pfam" id="PF02882"/>
    </source>
</evidence>
<evidence type="ECO:0000313" key="16">
    <source>
        <dbReference type="EMBL" id="KPL75886.1"/>
    </source>
</evidence>
<dbReference type="PANTHER" id="PTHR48099:SF5">
    <property type="entry name" value="C-1-TETRAHYDROFOLATE SYNTHASE, CYTOPLASMIC"/>
    <property type="match status" value="1"/>
</dbReference>
<evidence type="ECO:0000256" key="8">
    <source>
        <dbReference type="ARBA" id="ARBA00023002"/>
    </source>
</evidence>
<evidence type="ECO:0000256" key="12">
    <source>
        <dbReference type="ARBA" id="ARBA00036357"/>
    </source>
</evidence>
<dbReference type="InterPro" id="IPR020867">
    <property type="entry name" value="THF_DH/CycHdrlase_CS"/>
</dbReference>
<comment type="subunit">
    <text evidence="2 13">Homodimer.</text>
</comment>
<evidence type="ECO:0000313" key="17">
    <source>
        <dbReference type="Proteomes" id="UP000050514"/>
    </source>
</evidence>
<organism evidence="16 17">
    <name type="scientific">Bellilinea caldifistulae</name>
    <dbReference type="NCBI Taxonomy" id="360411"/>
    <lineage>
        <taxon>Bacteria</taxon>
        <taxon>Bacillati</taxon>
        <taxon>Chloroflexota</taxon>
        <taxon>Anaerolineae</taxon>
        <taxon>Anaerolineales</taxon>
        <taxon>Anaerolineaceae</taxon>
        <taxon>Bellilinea</taxon>
    </lineage>
</organism>
<dbReference type="STRING" id="360411.AC812_07900"/>
<keyword evidence="4 13" id="KW-0028">Amino-acid biosynthesis</keyword>
<evidence type="ECO:0000256" key="3">
    <source>
        <dbReference type="ARBA" id="ARBA00022563"/>
    </source>
</evidence>
<comment type="caution">
    <text evidence="16">The sequence shown here is derived from an EMBL/GenBank/DDBJ whole genome shotgun (WGS) entry which is preliminary data.</text>
</comment>
<name>A0A0P6XLA7_9CHLR</name>
<dbReference type="InterPro" id="IPR036291">
    <property type="entry name" value="NAD(P)-bd_dom_sf"/>
</dbReference>
<evidence type="ECO:0000256" key="10">
    <source>
        <dbReference type="ARBA" id="ARBA00023167"/>
    </source>
</evidence>
<dbReference type="SUPFAM" id="SSF53223">
    <property type="entry name" value="Aminoacid dehydrogenase-like, N-terminal domain"/>
    <property type="match status" value="1"/>
</dbReference>
<evidence type="ECO:0000256" key="11">
    <source>
        <dbReference type="ARBA" id="ARBA00023268"/>
    </source>
</evidence>
<accession>A0A0P6XLA7</accession>
<dbReference type="GO" id="GO:0005829">
    <property type="term" value="C:cytosol"/>
    <property type="evidence" value="ECO:0007669"/>
    <property type="project" value="TreeGrafter"/>
</dbReference>
<reference evidence="16 17" key="1">
    <citation type="submission" date="2015-07" db="EMBL/GenBank/DDBJ databases">
        <title>Draft genome of Bellilinea caldifistulae DSM 17877.</title>
        <authorList>
            <person name="Hemp J."/>
            <person name="Ward L.M."/>
            <person name="Pace L.A."/>
            <person name="Fischer W.W."/>
        </authorList>
    </citation>
    <scope>NUCLEOTIDE SEQUENCE [LARGE SCALE GENOMIC DNA]</scope>
    <source>
        <strain evidence="16 17">GOMI-1</strain>
    </source>
</reference>
<sequence length="293" mass="31384">MTAAIIDGKLIAEEVRAQVKMAVEERIAAGKPRPGLATVLVGDNPASHVYVRSKRKACAEVGIESFGFELPADATQEQVEKVVRECNEDPRIHGILVQLPLPAGLDEEAVLNTISLHKDVDGFHPVNIGRLAQKGREPAFVPCTPAGCIYLLKKTLPSLRGVNAVVLGRSNIVGMPVALLLVREDATVTICHSRTRDLQVVVRQADVLIAAVGKAEMVRGDWVKPGAVVIDVGINRIEDPNHPKGSRLVGDVAFDEVKEVASYITPVPGGVGPMTIAMLLQNTLRAAELADKM</sequence>
<dbReference type="HAMAP" id="MF_01576">
    <property type="entry name" value="THF_DHG_CYH"/>
    <property type="match status" value="1"/>
</dbReference>
<comment type="similarity">
    <text evidence="13">Belongs to the tetrahydrofolate dehydrogenase/cyclohydrolase family.</text>
</comment>
<dbReference type="Pfam" id="PF00763">
    <property type="entry name" value="THF_DHG_CYH"/>
    <property type="match status" value="1"/>
</dbReference>
<dbReference type="UniPathway" id="UPA00193"/>
<keyword evidence="6 13" id="KW-0378">Hydrolase</keyword>
<dbReference type="AlphaFoldDB" id="A0A0P6XLA7"/>
<dbReference type="InterPro" id="IPR020630">
    <property type="entry name" value="THF_DH/CycHdrlase_cat_dom"/>
</dbReference>
<keyword evidence="5 13" id="KW-0658">Purine biosynthesis</keyword>
<dbReference type="EMBL" id="LGHJ01000013">
    <property type="protein sequence ID" value="KPL75886.1"/>
    <property type="molecule type" value="Genomic_DNA"/>
</dbReference>